<evidence type="ECO:0000256" key="5">
    <source>
        <dbReference type="ARBA" id="ARBA00038359"/>
    </source>
</evidence>
<evidence type="ECO:0000256" key="4">
    <source>
        <dbReference type="ARBA" id="ARBA00023136"/>
    </source>
</evidence>
<feature type="transmembrane region" description="Helical" evidence="6">
    <location>
        <begin position="85"/>
        <end position="108"/>
    </location>
</feature>
<dbReference type="InterPro" id="IPR049326">
    <property type="entry name" value="Rhodopsin_dom_fungi"/>
</dbReference>
<feature type="transmembrane region" description="Helical" evidence="6">
    <location>
        <begin position="44"/>
        <end position="65"/>
    </location>
</feature>
<accession>A0A1Y2DH99</accession>
<evidence type="ECO:0000256" key="3">
    <source>
        <dbReference type="ARBA" id="ARBA00022989"/>
    </source>
</evidence>
<dbReference type="Pfam" id="PF20684">
    <property type="entry name" value="Fung_rhodopsin"/>
    <property type="match status" value="1"/>
</dbReference>
<gene>
    <name evidence="8" type="ORF">BCR38DRAFT_500261</name>
</gene>
<evidence type="ECO:0000259" key="7">
    <source>
        <dbReference type="Pfam" id="PF20684"/>
    </source>
</evidence>
<dbReference type="PANTHER" id="PTHR33048:SF42">
    <property type="entry name" value="INTEGRAL MEMBRANE PROTEIN"/>
    <property type="match status" value="1"/>
</dbReference>
<reference evidence="8 9" key="1">
    <citation type="submission" date="2016-07" db="EMBL/GenBank/DDBJ databases">
        <title>Pervasive Adenine N6-methylation of Active Genes in Fungi.</title>
        <authorList>
            <consortium name="DOE Joint Genome Institute"/>
            <person name="Mondo S.J."/>
            <person name="Dannebaum R.O."/>
            <person name="Kuo R.C."/>
            <person name="Labutti K."/>
            <person name="Haridas S."/>
            <person name="Kuo A."/>
            <person name="Salamov A."/>
            <person name="Ahrendt S.R."/>
            <person name="Lipzen A."/>
            <person name="Sullivan W."/>
            <person name="Andreopoulos W.B."/>
            <person name="Clum A."/>
            <person name="Lindquist E."/>
            <person name="Daum C."/>
            <person name="Ramamoorthy G.K."/>
            <person name="Gryganskyi A."/>
            <person name="Culley D."/>
            <person name="Magnuson J.K."/>
            <person name="James T.Y."/>
            <person name="O'Malley M.A."/>
            <person name="Stajich J.E."/>
            <person name="Spatafora J.W."/>
            <person name="Visel A."/>
            <person name="Grigoriev I.V."/>
        </authorList>
    </citation>
    <scope>NUCLEOTIDE SEQUENCE [LARGE SCALE GENOMIC DNA]</scope>
    <source>
        <strain evidence="8 9">CBS 129021</strain>
    </source>
</reference>
<keyword evidence="2 6" id="KW-0812">Transmembrane</keyword>
<protein>
    <recommendedName>
        <fullName evidence="7">Rhodopsin domain-containing protein</fullName>
    </recommendedName>
</protein>
<feature type="transmembrane region" description="Helical" evidence="6">
    <location>
        <begin position="194"/>
        <end position="211"/>
    </location>
</feature>
<dbReference type="EMBL" id="MCFJ01000016">
    <property type="protein sequence ID" value="ORY58496.1"/>
    <property type="molecule type" value="Genomic_DNA"/>
</dbReference>
<comment type="similarity">
    <text evidence="5">Belongs to the SAT4 family.</text>
</comment>
<dbReference type="GeneID" id="63781025"/>
<name>A0A1Y2DH99_9PEZI</name>
<comment type="subcellular location">
    <subcellularLocation>
        <location evidence="1">Membrane</location>
        <topology evidence="1">Multi-pass membrane protein</topology>
    </subcellularLocation>
</comment>
<dbReference type="PANTHER" id="PTHR33048">
    <property type="entry name" value="PTH11-LIKE INTEGRAL MEMBRANE PROTEIN (AFU_ORTHOLOGUE AFUA_5G11245)"/>
    <property type="match status" value="1"/>
</dbReference>
<feature type="transmembrane region" description="Helical" evidence="6">
    <location>
        <begin position="159"/>
        <end position="182"/>
    </location>
</feature>
<dbReference type="AlphaFoldDB" id="A0A1Y2DH99"/>
<dbReference type="OrthoDB" id="5417887at2759"/>
<dbReference type="InterPro" id="IPR052337">
    <property type="entry name" value="SAT4-like"/>
</dbReference>
<evidence type="ECO:0000313" key="8">
    <source>
        <dbReference type="EMBL" id="ORY58496.1"/>
    </source>
</evidence>
<dbReference type="GO" id="GO:0016020">
    <property type="term" value="C:membrane"/>
    <property type="evidence" value="ECO:0007669"/>
    <property type="project" value="UniProtKB-SubCell"/>
</dbReference>
<dbReference type="InParanoid" id="A0A1Y2DH99"/>
<keyword evidence="3 6" id="KW-1133">Transmembrane helix</keyword>
<feature type="transmembrane region" description="Helical" evidence="6">
    <location>
        <begin position="231"/>
        <end position="246"/>
    </location>
</feature>
<sequence length="337" mass="37648">MPEVYDPRPKVNSGVWCLTIVATLFLGLRIWCRLIRNRGLWWDDYFFIIAWVLLMVTAGLISTMLEKGYGRRLPITTMAKLAYNLSLTFNYLCAGFAKTAFALTLLRIIQGRLRYLIWVIVASVDMFYVISAIVIWAPICNEMGLVLPGRCWAPITVPMLAMACGSYSALLDVVLAFVPCKLVWRTQMKKKERLGVLIAMSLGVFLTGYSLNHGFPDAIAGSFLPAQGEPAVTIIAASIPVLRVLVRDLHKQQPTRSCPNVPVRTSRRSTNINKAASWSKTSEEGLVDLPAFRSEARGIELRDSNKNHVPNGIILQTVHVDVQYHSNPLDRSGRNVN</sequence>
<evidence type="ECO:0000256" key="1">
    <source>
        <dbReference type="ARBA" id="ARBA00004141"/>
    </source>
</evidence>
<evidence type="ECO:0000313" key="9">
    <source>
        <dbReference type="Proteomes" id="UP000193689"/>
    </source>
</evidence>
<evidence type="ECO:0000256" key="2">
    <source>
        <dbReference type="ARBA" id="ARBA00022692"/>
    </source>
</evidence>
<proteinExistence type="inferred from homology"/>
<dbReference type="Proteomes" id="UP000193689">
    <property type="component" value="Unassembled WGS sequence"/>
</dbReference>
<feature type="transmembrane region" description="Helical" evidence="6">
    <location>
        <begin position="13"/>
        <end position="32"/>
    </location>
</feature>
<feature type="transmembrane region" description="Helical" evidence="6">
    <location>
        <begin position="115"/>
        <end position="139"/>
    </location>
</feature>
<evidence type="ECO:0000256" key="6">
    <source>
        <dbReference type="SAM" id="Phobius"/>
    </source>
</evidence>
<organism evidence="8 9">
    <name type="scientific">Pseudomassariella vexata</name>
    <dbReference type="NCBI Taxonomy" id="1141098"/>
    <lineage>
        <taxon>Eukaryota</taxon>
        <taxon>Fungi</taxon>
        <taxon>Dikarya</taxon>
        <taxon>Ascomycota</taxon>
        <taxon>Pezizomycotina</taxon>
        <taxon>Sordariomycetes</taxon>
        <taxon>Xylariomycetidae</taxon>
        <taxon>Amphisphaeriales</taxon>
        <taxon>Pseudomassariaceae</taxon>
        <taxon>Pseudomassariella</taxon>
    </lineage>
</organism>
<feature type="domain" description="Rhodopsin" evidence="7">
    <location>
        <begin position="28"/>
        <end position="210"/>
    </location>
</feature>
<comment type="caution">
    <text evidence="8">The sequence shown here is derived from an EMBL/GenBank/DDBJ whole genome shotgun (WGS) entry which is preliminary data.</text>
</comment>
<keyword evidence="4 6" id="KW-0472">Membrane</keyword>
<keyword evidence="9" id="KW-1185">Reference proteome</keyword>
<dbReference type="RefSeq" id="XP_040711413.1">
    <property type="nucleotide sequence ID" value="XM_040864813.1"/>
</dbReference>